<dbReference type="PROSITE" id="PS50011">
    <property type="entry name" value="PROTEIN_KINASE_DOM"/>
    <property type="match status" value="1"/>
</dbReference>
<evidence type="ECO:0000256" key="3">
    <source>
        <dbReference type="ARBA" id="ARBA00022741"/>
    </source>
</evidence>
<dbReference type="PROSITE" id="PS00107">
    <property type="entry name" value="PROTEIN_KINASE_ATP"/>
    <property type="match status" value="1"/>
</dbReference>
<evidence type="ECO:0000259" key="8">
    <source>
        <dbReference type="PROSITE" id="PS51752"/>
    </source>
</evidence>
<dbReference type="ExpressionAtlas" id="A0A1Z5RJB0">
    <property type="expression patterns" value="baseline and differential"/>
</dbReference>
<keyword evidence="3 6" id="KW-0547">Nucleotide-binding</keyword>
<evidence type="ECO:0000256" key="5">
    <source>
        <dbReference type="ARBA" id="ARBA00022840"/>
    </source>
</evidence>
<dbReference type="FunFam" id="1.10.510.10:FF:000870">
    <property type="entry name" value="OSJNBa0016N04.16-like protein"/>
    <property type="match status" value="1"/>
</dbReference>
<dbReference type="Proteomes" id="UP000000768">
    <property type="component" value="Chromosome 5"/>
</dbReference>
<sequence>MAPQDDTFHTLEDMLCNKIGEPLSLKQHFLETITNNFSKDNLIGCGGYGEVYKGVLKDGLVAVKKLHSAHAIEDEPFHREVDCLMNIRHHNIVLFVGYCAETHEEVLHQKGKYIFAEKRERLLCFEYLHNGSLHKHITAGPCGLPWRVCYQIIKGICLGLHYLHEKHIIHLDLKPDNILLDDGMIPKIADFGLSRLLGEKSRTITQLRLGTPGYMAPEYIDDGVITIKSDIYSLGVIIRHMMMGRNSGDTTDQDILESWMIRLEKDSSQMRQQTQLLEIGYKEQIKACIEMLHRCTRPKPKDRPTIEDILLTLEETEARVKLVAGPTSNTVQLELAKFGPWGGDGGKPRDIKMVPYLLDNITISSGTIIDSIGFSYTDHYGQYHTIGPWGGKEGKNKIQLGPSEFLTGVSGTIGPFKSLINVITSLTFVTNTRSYGPFGKGRGTQFHIQMQNNGRVIGFFGRSNQYLNAIGVYTNQNVEVARIGPWGGDGNVLHDITEKPNHLQRVTIFSGTIINSIEYLYSDDNGQQHTAGPWGGCGGNGRKIHLDPEEFIVKVSGTFHPCAWDKSIPNVVSSLTLVTNTGKTHGPFGKQIGADFHVPMGSNSRIVGFFAHGGNYIEAIGAYVRTL</sequence>
<dbReference type="PROSITE" id="PS00108">
    <property type="entry name" value="PROTEIN_KINASE_ST"/>
    <property type="match status" value="1"/>
</dbReference>
<feature type="domain" description="Jacalin-type lectin" evidence="8">
    <location>
        <begin position="335"/>
        <end position="476"/>
    </location>
</feature>
<dbReference type="CDD" id="cd09612">
    <property type="entry name" value="Jacalin"/>
    <property type="match status" value="2"/>
</dbReference>
<dbReference type="PROSITE" id="PS51752">
    <property type="entry name" value="JACALIN_LECTIN"/>
    <property type="match status" value="2"/>
</dbReference>
<name>A0A1Z5RJB0_SORBI</name>
<evidence type="ECO:0000313" key="9">
    <source>
        <dbReference type="EMBL" id="OQU83818.1"/>
    </source>
</evidence>
<dbReference type="InterPro" id="IPR033734">
    <property type="entry name" value="Jacalin-like_lectin_dom_plant"/>
</dbReference>
<evidence type="ECO:0008006" key="11">
    <source>
        <dbReference type="Google" id="ProtNLM"/>
    </source>
</evidence>
<dbReference type="Gene3D" id="2.100.10.30">
    <property type="entry name" value="Jacalin-like lectin domain"/>
    <property type="match status" value="2"/>
</dbReference>
<evidence type="ECO:0000259" key="7">
    <source>
        <dbReference type="PROSITE" id="PS50011"/>
    </source>
</evidence>
<dbReference type="FunCoup" id="A0A1Z5RJB0">
    <property type="interactions" value="11"/>
</dbReference>
<dbReference type="Gramene" id="OQU83818">
    <property type="protein sequence ID" value="OQU83818"/>
    <property type="gene ID" value="SORBI_3005G182500"/>
</dbReference>
<dbReference type="Pfam" id="PF01419">
    <property type="entry name" value="Jacalin"/>
    <property type="match status" value="2"/>
</dbReference>
<dbReference type="FunFam" id="2.100.10.30:FF:000003">
    <property type="entry name" value="OSJNBa0016N04.16-like protein"/>
    <property type="match status" value="2"/>
</dbReference>
<evidence type="ECO:0000256" key="1">
    <source>
        <dbReference type="ARBA" id="ARBA00022679"/>
    </source>
</evidence>
<organism evidence="9 10">
    <name type="scientific">Sorghum bicolor</name>
    <name type="common">Sorghum</name>
    <name type="synonym">Sorghum vulgare</name>
    <dbReference type="NCBI Taxonomy" id="4558"/>
    <lineage>
        <taxon>Eukaryota</taxon>
        <taxon>Viridiplantae</taxon>
        <taxon>Streptophyta</taxon>
        <taxon>Embryophyta</taxon>
        <taxon>Tracheophyta</taxon>
        <taxon>Spermatophyta</taxon>
        <taxon>Magnoliopsida</taxon>
        <taxon>Liliopsida</taxon>
        <taxon>Poales</taxon>
        <taxon>Poaceae</taxon>
        <taxon>PACMAD clade</taxon>
        <taxon>Panicoideae</taxon>
        <taxon>Andropogonodae</taxon>
        <taxon>Andropogoneae</taxon>
        <taxon>Sorghinae</taxon>
        <taxon>Sorghum</taxon>
    </lineage>
</organism>
<dbReference type="OMA" id="HENWIRR"/>
<dbReference type="InterPro" id="IPR017441">
    <property type="entry name" value="Protein_kinase_ATP_BS"/>
</dbReference>
<dbReference type="InParanoid" id="A0A1Z5RJB0"/>
<keyword evidence="4" id="KW-0418">Kinase</keyword>
<reference evidence="10" key="2">
    <citation type="journal article" date="2018" name="Plant J.">
        <title>The Sorghum bicolor reference genome: improved assembly, gene annotations, a transcriptome atlas, and signatures of genome organization.</title>
        <authorList>
            <person name="McCormick R.F."/>
            <person name="Truong S.K."/>
            <person name="Sreedasyam A."/>
            <person name="Jenkins J."/>
            <person name="Shu S."/>
            <person name="Sims D."/>
            <person name="Kennedy M."/>
            <person name="Amirebrahimi M."/>
            <person name="Weers B.D."/>
            <person name="McKinley B."/>
            <person name="Mattison A."/>
            <person name="Morishige D.T."/>
            <person name="Grimwood J."/>
            <person name="Schmutz J."/>
            <person name="Mullet J.E."/>
        </authorList>
    </citation>
    <scope>NUCLEOTIDE SEQUENCE [LARGE SCALE GENOMIC DNA]</scope>
    <source>
        <strain evidence="10">cv. BTx623</strain>
    </source>
</reference>
<feature type="domain" description="Protein kinase" evidence="7">
    <location>
        <begin position="37"/>
        <end position="320"/>
    </location>
</feature>
<accession>A0A1Z5RJB0</accession>
<feature type="domain" description="Jacalin-type lectin" evidence="8">
    <location>
        <begin position="480"/>
        <end position="626"/>
    </location>
</feature>
<keyword evidence="2" id="KW-0430">Lectin</keyword>
<evidence type="ECO:0000256" key="2">
    <source>
        <dbReference type="ARBA" id="ARBA00022734"/>
    </source>
</evidence>
<dbReference type="AlphaFoldDB" id="A0A1Z5RJB0"/>
<dbReference type="PANTHER" id="PTHR45707">
    <property type="entry name" value="C2 CALCIUM/LIPID-BINDING PLANT PHOSPHORIBOSYLTRANSFERASE FAMILY PROTEIN"/>
    <property type="match status" value="1"/>
</dbReference>
<evidence type="ECO:0000313" key="10">
    <source>
        <dbReference type="Proteomes" id="UP000000768"/>
    </source>
</evidence>
<dbReference type="STRING" id="4558.A0A1Z5RJB0"/>
<keyword evidence="10" id="KW-1185">Reference proteome</keyword>
<protein>
    <recommendedName>
        <fullName evidence="11">Protein kinase domain-containing protein</fullName>
    </recommendedName>
</protein>
<reference evidence="9 10" key="1">
    <citation type="journal article" date="2009" name="Nature">
        <title>The Sorghum bicolor genome and the diversification of grasses.</title>
        <authorList>
            <person name="Paterson A.H."/>
            <person name="Bowers J.E."/>
            <person name="Bruggmann R."/>
            <person name="Dubchak I."/>
            <person name="Grimwood J."/>
            <person name="Gundlach H."/>
            <person name="Haberer G."/>
            <person name="Hellsten U."/>
            <person name="Mitros T."/>
            <person name="Poliakov A."/>
            <person name="Schmutz J."/>
            <person name="Spannagl M."/>
            <person name="Tang H."/>
            <person name="Wang X."/>
            <person name="Wicker T."/>
            <person name="Bharti A.K."/>
            <person name="Chapman J."/>
            <person name="Feltus F.A."/>
            <person name="Gowik U."/>
            <person name="Grigoriev I.V."/>
            <person name="Lyons E."/>
            <person name="Maher C.A."/>
            <person name="Martis M."/>
            <person name="Narechania A."/>
            <person name="Otillar R.P."/>
            <person name="Penning B.W."/>
            <person name="Salamov A.A."/>
            <person name="Wang Y."/>
            <person name="Zhang L."/>
            <person name="Carpita N.C."/>
            <person name="Freeling M."/>
            <person name="Gingle A.R."/>
            <person name="Hash C.T."/>
            <person name="Keller B."/>
            <person name="Klein P."/>
            <person name="Kresovich S."/>
            <person name="McCann M.C."/>
            <person name="Ming R."/>
            <person name="Peterson D.G."/>
            <person name="Mehboob-ur-Rahman"/>
            <person name="Ware D."/>
            <person name="Westhoff P."/>
            <person name="Mayer K.F."/>
            <person name="Messing J."/>
            <person name="Rokhsar D.S."/>
        </authorList>
    </citation>
    <scope>NUCLEOTIDE SEQUENCE [LARGE SCALE GENOMIC DNA]</scope>
    <source>
        <strain evidence="10">cv. BTx623</strain>
    </source>
</reference>
<dbReference type="Gene3D" id="3.30.200.20">
    <property type="entry name" value="Phosphorylase Kinase, domain 1"/>
    <property type="match status" value="1"/>
</dbReference>
<dbReference type="InterPro" id="IPR011009">
    <property type="entry name" value="Kinase-like_dom_sf"/>
</dbReference>
<proteinExistence type="predicted"/>
<dbReference type="GO" id="GO:0030246">
    <property type="term" value="F:carbohydrate binding"/>
    <property type="evidence" value="ECO:0007669"/>
    <property type="project" value="UniProtKB-KW"/>
</dbReference>
<dbReference type="Pfam" id="PF00069">
    <property type="entry name" value="Pkinase"/>
    <property type="match status" value="1"/>
</dbReference>
<dbReference type="InterPro" id="IPR008271">
    <property type="entry name" value="Ser/Thr_kinase_AS"/>
</dbReference>
<evidence type="ECO:0000256" key="4">
    <source>
        <dbReference type="ARBA" id="ARBA00022777"/>
    </source>
</evidence>
<evidence type="ECO:0000256" key="6">
    <source>
        <dbReference type="PROSITE-ProRule" id="PRU10141"/>
    </source>
</evidence>
<dbReference type="Gene3D" id="1.10.510.10">
    <property type="entry name" value="Transferase(Phosphotransferase) domain 1"/>
    <property type="match status" value="1"/>
</dbReference>
<dbReference type="SUPFAM" id="SSF56112">
    <property type="entry name" value="Protein kinase-like (PK-like)"/>
    <property type="match status" value="1"/>
</dbReference>
<feature type="binding site" evidence="6">
    <location>
        <position position="65"/>
    </location>
    <ligand>
        <name>ATP</name>
        <dbReference type="ChEBI" id="CHEBI:30616"/>
    </ligand>
</feature>
<dbReference type="InterPro" id="IPR001229">
    <property type="entry name" value="Jacalin-like_lectin_dom"/>
</dbReference>
<dbReference type="InterPro" id="IPR036404">
    <property type="entry name" value="Jacalin-like_lectin_dom_sf"/>
</dbReference>
<gene>
    <name evidence="9" type="ORF">SORBI_3005G182500</name>
</gene>
<dbReference type="SMART" id="SM00220">
    <property type="entry name" value="S_TKc"/>
    <property type="match status" value="1"/>
</dbReference>
<dbReference type="EMBL" id="CM000764">
    <property type="protein sequence ID" value="OQU83818.1"/>
    <property type="molecule type" value="Genomic_DNA"/>
</dbReference>
<keyword evidence="5 6" id="KW-0067">ATP-binding</keyword>
<keyword evidence="1" id="KW-0808">Transferase</keyword>
<dbReference type="GO" id="GO:0005524">
    <property type="term" value="F:ATP binding"/>
    <property type="evidence" value="ECO:0007669"/>
    <property type="project" value="UniProtKB-UniRule"/>
</dbReference>
<dbReference type="InterPro" id="IPR000719">
    <property type="entry name" value="Prot_kinase_dom"/>
</dbReference>
<dbReference type="SUPFAM" id="SSF51101">
    <property type="entry name" value="Mannose-binding lectins"/>
    <property type="match status" value="2"/>
</dbReference>
<dbReference type="GO" id="GO:0004672">
    <property type="term" value="F:protein kinase activity"/>
    <property type="evidence" value="ECO:0007669"/>
    <property type="project" value="InterPro"/>
</dbReference>
<dbReference type="SMART" id="SM00915">
    <property type="entry name" value="Jacalin"/>
    <property type="match status" value="2"/>
</dbReference>